<organism evidence="2 3">
    <name type="scientific">Hydrobacter penzbergensis</name>
    <dbReference type="NCBI Taxonomy" id="1235997"/>
    <lineage>
        <taxon>Bacteria</taxon>
        <taxon>Pseudomonadati</taxon>
        <taxon>Bacteroidota</taxon>
        <taxon>Chitinophagia</taxon>
        <taxon>Chitinophagales</taxon>
        <taxon>Chitinophagaceae</taxon>
        <taxon>Hydrobacter</taxon>
    </lineage>
</organism>
<proteinExistence type="predicted"/>
<dbReference type="AlphaFoldDB" id="A0A8X8IF76"/>
<gene>
    <name evidence="2" type="ORF">SAMN05444410_104150</name>
</gene>
<dbReference type="EMBL" id="FNNO01000004">
    <property type="protein sequence ID" value="SDW62895.1"/>
    <property type="molecule type" value="Genomic_DNA"/>
</dbReference>
<keyword evidence="3" id="KW-1185">Reference proteome</keyword>
<protein>
    <submittedName>
        <fullName evidence="2">Uncharacterized protein</fullName>
    </submittedName>
</protein>
<dbReference type="RefSeq" id="WP_092723183.1">
    <property type="nucleotide sequence ID" value="NZ_FNNO01000004.1"/>
</dbReference>
<keyword evidence="1" id="KW-1133">Transmembrane helix</keyword>
<dbReference type="Proteomes" id="UP000198711">
    <property type="component" value="Unassembled WGS sequence"/>
</dbReference>
<comment type="caution">
    <text evidence="2">The sequence shown here is derived from an EMBL/GenBank/DDBJ whole genome shotgun (WGS) entry which is preliminary data.</text>
</comment>
<accession>A0A8X8IF76</accession>
<evidence type="ECO:0000256" key="1">
    <source>
        <dbReference type="SAM" id="Phobius"/>
    </source>
</evidence>
<feature type="transmembrane region" description="Helical" evidence="1">
    <location>
        <begin position="47"/>
        <end position="68"/>
    </location>
</feature>
<name>A0A8X8IF76_9BACT</name>
<evidence type="ECO:0000313" key="3">
    <source>
        <dbReference type="Proteomes" id="UP000198711"/>
    </source>
</evidence>
<sequence>MEPIVKRYLIRILNTLSVSLLWLAVNSTAGIMYDLAFIHERMQLKNLLFYTWFLLSLGAFIWYIVWLWRKPLKQEDDE</sequence>
<reference evidence="2 3" key="1">
    <citation type="submission" date="2016-10" db="EMBL/GenBank/DDBJ databases">
        <authorList>
            <person name="Varghese N."/>
            <person name="Submissions S."/>
        </authorList>
    </citation>
    <scope>NUCLEOTIDE SEQUENCE [LARGE SCALE GENOMIC DNA]</scope>
    <source>
        <strain evidence="2 3">DSM 25353</strain>
    </source>
</reference>
<evidence type="ECO:0000313" key="2">
    <source>
        <dbReference type="EMBL" id="SDW62895.1"/>
    </source>
</evidence>
<keyword evidence="1" id="KW-0472">Membrane</keyword>
<feature type="transmembrane region" description="Helical" evidence="1">
    <location>
        <begin position="12"/>
        <end position="35"/>
    </location>
</feature>
<keyword evidence="1" id="KW-0812">Transmembrane</keyword>